<geneLocation type="plasmid" evidence="1">
    <name>pEC_L8</name>
</geneLocation>
<accession>D9Z534</accession>
<proteinExistence type="predicted"/>
<sequence length="120" mass="13975">MNSGTLLSDQIFCIPLNNLVGDKMNYDEITKITAERISDYMTEAVNTDSIAVAEMFHNAAWGARTLWFELVTKIDIDIHKKNRYASYDLRRKIEMQHEEFQKMTEREQVPLLKCISSDLI</sequence>
<reference evidence="1" key="1">
    <citation type="journal article" date="2010" name="PLoS ONE">
        <title>Complete nucleotide sequence of CTX-M-15-plasmids from clinical Escherichia coli isolates: insertional events of transposons and insertion sequences.</title>
        <authorList>
            <person name="Smet A."/>
            <person name="Van Nieuwerburgh F."/>
            <person name="Vandekerckhove T.T."/>
            <person name="Martel A."/>
            <person name="Deforce D."/>
            <person name="Butaye P."/>
            <person name="Haesebrouck F."/>
        </authorList>
    </citation>
    <scope>NUCLEOTIDE SEQUENCE</scope>
    <source>
        <strain evidence="2">L46</strain>
        <strain evidence="1">L8</strain>
        <plasmid evidence="2">pEC_L46</plasmid>
        <plasmid evidence="1">pEC_L8</plasmid>
    </source>
</reference>
<protein>
    <submittedName>
        <fullName evidence="1">IPF_100</fullName>
    </submittedName>
</protein>
<name>D9Z534_ECOLX</name>
<dbReference type="AlphaFoldDB" id="D9Z534"/>
<evidence type="ECO:0000313" key="2">
    <source>
        <dbReference type="EMBL" id="ADL14108.1"/>
    </source>
</evidence>
<keyword evidence="1" id="KW-0614">Plasmid</keyword>
<evidence type="ECO:0000313" key="1">
    <source>
        <dbReference type="EMBL" id="ADL13984.1"/>
    </source>
</evidence>
<dbReference type="EMBL" id="GU371929">
    <property type="protein sequence ID" value="ADL14108.1"/>
    <property type="molecule type" value="Genomic_DNA"/>
</dbReference>
<geneLocation type="plasmid" evidence="2">
    <name>pEC_L46</name>
</geneLocation>
<gene>
    <name evidence="1" type="primary">ipf_100</name>
</gene>
<dbReference type="EMBL" id="GU371928">
    <property type="protein sequence ID" value="ADL13984.1"/>
    <property type="molecule type" value="Genomic_DNA"/>
</dbReference>
<organism evidence="1">
    <name type="scientific">Escherichia coli</name>
    <dbReference type="NCBI Taxonomy" id="562"/>
    <lineage>
        <taxon>Bacteria</taxon>
        <taxon>Pseudomonadati</taxon>
        <taxon>Pseudomonadota</taxon>
        <taxon>Gammaproteobacteria</taxon>
        <taxon>Enterobacterales</taxon>
        <taxon>Enterobacteriaceae</taxon>
        <taxon>Escherichia</taxon>
    </lineage>
</organism>